<evidence type="ECO:0000256" key="12">
    <source>
        <dbReference type="ARBA" id="ARBA00040743"/>
    </source>
</evidence>
<evidence type="ECO:0000313" key="17">
    <source>
        <dbReference type="Proteomes" id="UP000187059"/>
    </source>
</evidence>
<proteinExistence type="inferred from homology"/>
<organism evidence="16 17">
    <name type="scientific">Salipiger abyssi</name>
    <dbReference type="NCBI Taxonomy" id="1250539"/>
    <lineage>
        <taxon>Bacteria</taxon>
        <taxon>Pseudomonadati</taxon>
        <taxon>Pseudomonadota</taxon>
        <taxon>Alphaproteobacteria</taxon>
        <taxon>Rhodobacterales</taxon>
        <taxon>Roseobacteraceae</taxon>
        <taxon>Salipiger</taxon>
    </lineage>
</organism>
<dbReference type="STRING" id="1250539.Ga0080574_TMP4321"/>
<comment type="similarity">
    <text evidence="11">Belongs to the PpiD chaperone family.</text>
</comment>
<dbReference type="PANTHER" id="PTHR47529:SF1">
    <property type="entry name" value="PERIPLASMIC CHAPERONE PPID"/>
    <property type="match status" value="1"/>
</dbReference>
<evidence type="ECO:0000256" key="2">
    <source>
        <dbReference type="ARBA" id="ARBA00018370"/>
    </source>
</evidence>
<dbReference type="EMBL" id="CP015093">
    <property type="protein sequence ID" value="APZ54655.1"/>
    <property type="molecule type" value="Genomic_DNA"/>
</dbReference>
<dbReference type="GO" id="GO:0003755">
    <property type="term" value="F:peptidyl-prolyl cis-trans isomerase activity"/>
    <property type="evidence" value="ECO:0007669"/>
    <property type="project" value="InterPro"/>
</dbReference>
<dbReference type="KEGG" id="paby:Ga0080574_TMP4321"/>
<keyword evidence="4" id="KW-0997">Cell inner membrane</keyword>
<dbReference type="OrthoDB" id="9768393at2"/>
<dbReference type="InterPro" id="IPR000297">
    <property type="entry name" value="PPIase_PpiC"/>
</dbReference>
<comment type="subcellular location">
    <subcellularLocation>
        <location evidence="1">Cell inner membrane</location>
        <topology evidence="1">Single-pass type II membrane protein</topology>
        <orientation evidence="1">Periplasmic side</orientation>
    </subcellularLocation>
</comment>
<dbReference type="Gene3D" id="3.10.50.40">
    <property type="match status" value="1"/>
</dbReference>
<keyword evidence="17" id="KW-1185">Reference proteome</keyword>
<dbReference type="SUPFAM" id="SSF109998">
    <property type="entry name" value="Triger factor/SurA peptide-binding domain-like"/>
    <property type="match status" value="1"/>
</dbReference>
<dbReference type="InterPro" id="IPR052029">
    <property type="entry name" value="PpiD_chaperone"/>
</dbReference>
<feature type="domain" description="PpiC" evidence="15">
    <location>
        <begin position="245"/>
        <end position="362"/>
    </location>
</feature>
<evidence type="ECO:0000256" key="3">
    <source>
        <dbReference type="ARBA" id="ARBA00022475"/>
    </source>
</evidence>
<accession>A0A1P8UZ33</accession>
<name>A0A1P8UZ33_9RHOB</name>
<evidence type="ECO:0000256" key="5">
    <source>
        <dbReference type="ARBA" id="ARBA00022692"/>
    </source>
</evidence>
<evidence type="ECO:0000256" key="13">
    <source>
        <dbReference type="ARBA" id="ARBA00042775"/>
    </source>
</evidence>
<evidence type="ECO:0000259" key="15">
    <source>
        <dbReference type="Pfam" id="PF13145"/>
    </source>
</evidence>
<evidence type="ECO:0000256" key="4">
    <source>
        <dbReference type="ARBA" id="ARBA00022519"/>
    </source>
</evidence>
<evidence type="ECO:0000256" key="9">
    <source>
        <dbReference type="ARBA" id="ARBA00030642"/>
    </source>
</evidence>
<evidence type="ECO:0000256" key="6">
    <source>
        <dbReference type="ARBA" id="ARBA00022989"/>
    </source>
</evidence>
<evidence type="ECO:0000256" key="10">
    <source>
        <dbReference type="ARBA" id="ARBA00031484"/>
    </source>
</evidence>
<dbReference type="AlphaFoldDB" id="A0A1P8UZ33"/>
<dbReference type="GO" id="GO:0005886">
    <property type="term" value="C:plasma membrane"/>
    <property type="evidence" value="ECO:0007669"/>
    <property type="project" value="UniProtKB-SubCell"/>
</dbReference>
<sequence>MARGKGGITKYIVWAILIASFVGFGAFGTVNFSGGVGSIGTVGDTEISTNDYARALRNEMSAYEAQTGEPMTVEQARQLGLTDQVLAQVVTSAAMDDEAARIGLSVGDERVAEELRNIQAFNGSDGTFDRSAYAYALQNAGLQETEFEESLRRDSARSLLQAAILSGTALPDTYVETLLGYAGETRAFTWAALGRDALSTGLPVPSDEELQAWYDDHLDLFTLPETKVISYAWLTPDMIVDTVEVDEDTLRAAYEERHAEFNMPERRLVERLVFADEAAAQAAMDRIAAGEADFETLVEERGLALADTDLGDLPRNELGEAGDAVFGAEVGTVVGPAPSSLGPALYRVNGVLEAHEVPYDEAVPDLRDALVLDRARRVIEGMAQSLDDELAGGATLEDLANETDMALDQIDWTETSDVGIAGYAAFREAAEAVTADDYPAIEDLGDGGIFALRLDELRAPAPQPFDEVRERVATLWEEEQATQALVAQAESLATQVADGASFEEAGLDPNAESGLTRDARVADLPAAVLEAVFDMAEGEARALPGDGVALVVRLDGVSPVDMESDQVQQLSGLLRDRAANSVAQDLFRALNADIQSRAGINIDQSAVNAVLSNLQ</sequence>
<evidence type="ECO:0000313" key="16">
    <source>
        <dbReference type="EMBL" id="APZ54655.1"/>
    </source>
</evidence>
<keyword evidence="8" id="KW-0143">Chaperone</keyword>
<gene>
    <name evidence="16" type="ORF">Ga0080574_TMP4321</name>
</gene>
<dbReference type="InterPro" id="IPR027304">
    <property type="entry name" value="Trigger_fact/SurA_dom_sf"/>
</dbReference>
<dbReference type="Gene3D" id="1.10.4030.10">
    <property type="entry name" value="Porin chaperone SurA, peptide-binding domain"/>
    <property type="match status" value="1"/>
</dbReference>
<evidence type="ECO:0000256" key="8">
    <source>
        <dbReference type="ARBA" id="ARBA00023186"/>
    </source>
</evidence>
<evidence type="ECO:0000256" key="7">
    <source>
        <dbReference type="ARBA" id="ARBA00023136"/>
    </source>
</evidence>
<dbReference type="Proteomes" id="UP000187059">
    <property type="component" value="Chromosome"/>
</dbReference>
<dbReference type="Pfam" id="PF13145">
    <property type="entry name" value="Rotamase_2"/>
    <property type="match status" value="1"/>
</dbReference>
<reference evidence="16 17" key="1">
    <citation type="submission" date="2016-04" db="EMBL/GenBank/DDBJ databases">
        <title>Deep-sea bacteria in the southern Pacific.</title>
        <authorList>
            <person name="Tang K."/>
        </authorList>
    </citation>
    <scope>NUCLEOTIDE SEQUENCE [LARGE SCALE GENOMIC DNA]</scope>
    <source>
        <strain evidence="16 17">JLT2014</strain>
    </source>
</reference>
<keyword evidence="7 14" id="KW-0472">Membrane</keyword>
<protein>
    <recommendedName>
        <fullName evidence="2">Parvulin-like PPIase</fullName>
    </recommendedName>
    <alternativeName>
        <fullName evidence="9">Peptidyl-prolyl cis-trans isomerase plp</fullName>
    </alternativeName>
    <alternativeName>
        <fullName evidence="12">Periplasmic chaperone PpiD</fullName>
    </alternativeName>
    <alternativeName>
        <fullName evidence="13">Periplasmic folding chaperone</fullName>
    </alternativeName>
    <alternativeName>
        <fullName evidence="10">Rotamase plp</fullName>
    </alternativeName>
</protein>
<keyword evidence="3" id="KW-1003">Cell membrane</keyword>
<dbReference type="SUPFAM" id="SSF54534">
    <property type="entry name" value="FKBP-like"/>
    <property type="match status" value="1"/>
</dbReference>
<dbReference type="RefSeq" id="WP_076704498.1">
    <property type="nucleotide sequence ID" value="NZ_CP015093.1"/>
</dbReference>
<evidence type="ECO:0000256" key="14">
    <source>
        <dbReference type="SAM" id="Phobius"/>
    </source>
</evidence>
<evidence type="ECO:0000256" key="11">
    <source>
        <dbReference type="ARBA" id="ARBA00038408"/>
    </source>
</evidence>
<feature type="transmembrane region" description="Helical" evidence="14">
    <location>
        <begin position="12"/>
        <end position="32"/>
    </location>
</feature>
<dbReference type="PANTHER" id="PTHR47529">
    <property type="entry name" value="PEPTIDYL-PROLYL CIS-TRANS ISOMERASE D"/>
    <property type="match status" value="1"/>
</dbReference>
<keyword evidence="16" id="KW-0413">Isomerase</keyword>
<keyword evidence="6 14" id="KW-1133">Transmembrane helix</keyword>
<evidence type="ECO:0000256" key="1">
    <source>
        <dbReference type="ARBA" id="ARBA00004382"/>
    </source>
</evidence>
<dbReference type="InterPro" id="IPR046357">
    <property type="entry name" value="PPIase_dom_sf"/>
</dbReference>
<keyword evidence="5 14" id="KW-0812">Transmembrane</keyword>
<dbReference type="Pfam" id="PF13624">
    <property type="entry name" value="SurA_N_3"/>
    <property type="match status" value="1"/>
</dbReference>